<dbReference type="Gene3D" id="1.10.486.10">
    <property type="entry name" value="PCRA, domain 4"/>
    <property type="match status" value="1"/>
</dbReference>
<dbReference type="EC" id="5.6.2.4" evidence="11"/>
<dbReference type="FunFam" id="1.10.486.10:FF:000003">
    <property type="entry name" value="ATP-dependent DNA helicase"/>
    <property type="match status" value="1"/>
</dbReference>
<protein>
    <recommendedName>
        <fullName evidence="11">ATP-dependent DNA helicase</fullName>
        <ecNumber evidence="11">5.6.2.4</ecNumber>
    </recommendedName>
</protein>
<dbReference type="InterPro" id="IPR000212">
    <property type="entry name" value="DNA_helicase_UvrD/REP"/>
</dbReference>
<accession>A0A1H9M5G1</accession>
<evidence type="ECO:0000256" key="3">
    <source>
        <dbReference type="ARBA" id="ARBA00022801"/>
    </source>
</evidence>
<dbReference type="Gene3D" id="1.10.10.160">
    <property type="match status" value="1"/>
</dbReference>
<dbReference type="NCBIfam" id="TIGR01073">
    <property type="entry name" value="pcrA"/>
    <property type="match status" value="1"/>
</dbReference>
<keyword evidence="4 10" id="KW-0347">Helicase</keyword>
<reference evidence="15 16" key="1">
    <citation type="submission" date="2016-10" db="EMBL/GenBank/DDBJ databases">
        <authorList>
            <person name="de Groot N.N."/>
        </authorList>
    </citation>
    <scope>NUCLEOTIDE SEQUENCE [LARGE SCALE GENOMIC DNA]</scope>
    <source>
        <strain evidence="15 16">DSM 15827</strain>
    </source>
</reference>
<dbReference type="GO" id="GO:0005524">
    <property type="term" value="F:ATP binding"/>
    <property type="evidence" value="ECO:0007669"/>
    <property type="project" value="UniProtKB-UniRule"/>
</dbReference>
<evidence type="ECO:0000256" key="10">
    <source>
        <dbReference type="PROSITE-ProRule" id="PRU00560"/>
    </source>
</evidence>
<keyword evidence="5 10" id="KW-0067">ATP-binding</keyword>
<dbReference type="GO" id="GO:0005829">
    <property type="term" value="C:cytosol"/>
    <property type="evidence" value="ECO:0007669"/>
    <property type="project" value="TreeGrafter"/>
</dbReference>
<evidence type="ECO:0000256" key="8">
    <source>
        <dbReference type="ARBA" id="ARBA00034617"/>
    </source>
</evidence>
<dbReference type="CDD" id="cd18807">
    <property type="entry name" value="SF1_C_UvrD"/>
    <property type="match status" value="1"/>
</dbReference>
<dbReference type="EMBL" id="FOGF01000024">
    <property type="protein sequence ID" value="SER18781.1"/>
    <property type="molecule type" value="Genomic_DNA"/>
</dbReference>
<evidence type="ECO:0000256" key="1">
    <source>
        <dbReference type="ARBA" id="ARBA00009922"/>
    </source>
</evidence>
<dbReference type="Pfam" id="PF13361">
    <property type="entry name" value="UvrD_C"/>
    <property type="match status" value="1"/>
</dbReference>
<evidence type="ECO:0000256" key="12">
    <source>
        <dbReference type="SAM" id="MobiDB-lite"/>
    </source>
</evidence>
<feature type="domain" description="UvrD-like helicase ATP-binding" evidence="13">
    <location>
        <begin position="8"/>
        <end position="287"/>
    </location>
</feature>
<feature type="binding site" evidence="10">
    <location>
        <begin position="29"/>
        <end position="36"/>
    </location>
    <ligand>
        <name>ATP</name>
        <dbReference type="ChEBI" id="CHEBI:30616"/>
    </ligand>
</feature>
<gene>
    <name evidence="15" type="ORF">SAMN05421767_1248</name>
</gene>
<keyword evidence="2 10" id="KW-0547">Nucleotide-binding</keyword>
<keyword evidence="6 11" id="KW-0238">DNA-binding</keyword>
<dbReference type="SUPFAM" id="SSF52540">
    <property type="entry name" value="P-loop containing nucleoside triphosphate hydrolases"/>
    <property type="match status" value="1"/>
</dbReference>
<keyword evidence="16" id="KW-1185">Reference proteome</keyword>
<dbReference type="InterPro" id="IPR014017">
    <property type="entry name" value="DNA_helicase_UvrD-like_C"/>
</dbReference>
<dbReference type="InterPro" id="IPR013986">
    <property type="entry name" value="DExx_box_DNA_helicase_dom_sf"/>
</dbReference>
<evidence type="ECO:0000256" key="6">
    <source>
        <dbReference type="ARBA" id="ARBA00023125"/>
    </source>
</evidence>
<dbReference type="InterPro" id="IPR027417">
    <property type="entry name" value="P-loop_NTPase"/>
</dbReference>
<dbReference type="FunFam" id="1.10.10.160:FF:000001">
    <property type="entry name" value="ATP-dependent DNA helicase"/>
    <property type="match status" value="1"/>
</dbReference>
<dbReference type="GO" id="GO:0043138">
    <property type="term" value="F:3'-5' DNA helicase activity"/>
    <property type="evidence" value="ECO:0007669"/>
    <property type="project" value="UniProtKB-EC"/>
</dbReference>
<dbReference type="STRING" id="137733.SAMN05421767_1248"/>
<dbReference type="GO" id="GO:0009314">
    <property type="term" value="P:response to radiation"/>
    <property type="evidence" value="ECO:0007669"/>
    <property type="project" value="UniProtKB-ARBA"/>
</dbReference>
<comment type="catalytic activity">
    <reaction evidence="8">
        <text>Couples ATP hydrolysis with the unwinding of duplex DNA by translocating in the 3'-5' direction.</text>
        <dbReference type="EC" id="5.6.2.4"/>
    </reaction>
</comment>
<dbReference type="GO" id="GO:0006260">
    <property type="term" value="P:DNA replication"/>
    <property type="evidence" value="ECO:0007669"/>
    <property type="project" value="InterPro"/>
</dbReference>
<dbReference type="PANTHER" id="PTHR11070:SF2">
    <property type="entry name" value="ATP-DEPENDENT DNA HELICASE SRS2"/>
    <property type="match status" value="1"/>
</dbReference>
<evidence type="ECO:0000256" key="4">
    <source>
        <dbReference type="ARBA" id="ARBA00022806"/>
    </source>
</evidence>
<dbReference type="GO" id="GO:0003677">
    <property type="term" value="F:DNA binding"/>
    <property type="evidence" value="ECO:0007669"/>
    <property type="project" value="UniProtKB-KW"/>
</dbReference>
<evidence type="ECO:0000259" key="13">
    <source>
        <dbReference type="PROSITE" id="PS51198"/>
    </source>
</evidence>
<dbReference type="PANTHER" id="PTHR11070">
    <property type="entry name" value="UVRD / RECB / PCRA DNA HELICASE FAMILY MEMBER"/>
    <property type="match status" value="1"/>
</dbReference>
<dbReference type="GO" id="GO:0033202">
    <property type="term" value="C:DNA helicase complex"/>
    <property type="evidence" value="ECO:0007669"/>
    <property type="project" value="TreeGrafter"/>
</dbReference>
<dbReference type="AlphaFoldDB" id="A0A1H9M5G1"/>
<dbReference type="Pfam" id="PF00580">
    <property type="entry name" value="UvrD-helicase"/>
    <property type="match status" value="1"/>
</dbReference>
<dbReference type="GO" id="GO:0000725">
    <property type="term" value="P:recombinational repair"/>
    <property type="evidence" value="ECO:0007669"/>
    <property type="project" value="TreeGrafter"/>
</dbReference>
<evidence type="ECO:0000313" key="15">
    <source>
        <dbReference type="EMBL" id="SER18781.1"/>
    </source>
</evidence>
<evidence type="ECO:0000259" key="14">
    <source>
        <dbReference type="PROSITE" id="PS51217"/>
    </source>
</evidence>
<dbReference type="InterPro" id="IPR014016">
    <property type="entry name" value="UvrD-like_ATP-bd"/>
</dbReference>
<evidence type="ECO:0000256" key="5">
    <source>
        <dbReference type="ARBA" id="ARBA00022840"/>
    </source>
</evidence>
<evidence type="ECO:0000256" key="9">
    <source>
        <dbReference type="ARBA" id="ARBA00048988"/>
    </source>
</evidence>
<dbReference type="Gene3D" id="3.40.50.300">
    <property type="entry name" value="P-loop containing nucleotide triphosphate hydrolases"/>
    <property type="match status" value="2"/>
</dbReference>
<evidence type="ECO:0000313" key="16">
    <source>
        <dbReference type="Proteomes" id="UP000198556"/>
    </source>
</evidence>
<dbReference type="Proteomes" id="UP000198556">
    <property type="component" value="Unassembled WGS sequence"/>
</dbReference>
<dbReference type="PROSITE" id="PS51217">
    <property type="entry name" value="UVRD_HELICASE_CTER"/>
    <property type="match status" value="1"/>
</dbReference>
<dbReference type="CDD" id="cd17932">
    <property type="entry name" value="DEXQc_UvrD"/>
    <property type="match status" value="1"/>
</dbReference>
<name>A0A1H9M5G1_9LACT</name>
<dbReference type="GO" id="GO:0016887">
    <property type="term" value="F:ATP hydrolysis activity"/>
    <property type="evidence" value="ECO:0007669"/>
    <property type="project" value="RHEA"/>
</dbReference>
<evidence type="ECO:0000256" key="7">
    <source>
        <dbReference type="ARBA" id="ARBA00023235"/>
    </source>
</evidence>
<comment type="catalytic activity">
    <reaction evidence="9 11">
        <text>ATP + H2O = ADP + phosphate + H(+)</text>
        <dbReference type="Rhea" id="RHEA:13065"/>
        <dbReference type="ChEBI" id="CHEBI:15377"/>
        <dbReference type="ChEBI" id="CHEBI:15378"/>
        <dbReference type="ChEBI" id="CHEBI:30616"/>
        <dbReference type="ChEBI" id="CHEBI:43474"/>
        <dbReference type="ChEBI" id="CHEBI:456216"/>
        <dbReference type="EC" id="5.6.2.4"/>
    </reaction>
</comment>
<feature type="region of interest" description="Disordered" evidence="12">
    <location>
        <begin position="672"/>
        <end position="693"/>
    </location>
</feature>
<dbReference type="Pfam" id="PF21196">
    <property type="entry name" value="PcrA_UvrD_tudor"/>
    <property type="match status" value="1"/>
</dbReference>
<dbReference type="InterPro" id="IPR005751">
    <property type="entry name" value="ATP-dep_DNA_helicase_PcrA"/>
</dbReference>
<dbReference type="PROSITE" id="PS51198">
    <property type="entry name" value="UVRD_HELICASE_ATP_BIND"/>
    <property type="match status" value="1"/>
</dbReference>
<evidence type="ECO:0000256" key="2">
    <source>
        <dbReference type="ARBA" id="ARBA00022741"/>
    </source>
</evidence>
<evidence type="ECO:0000256" key="11">
    <source>
        <dbReference type="RuleBase" id="RU364053"/>
    </source>
</evidence>
<organism evidence="15 16">
    <name type="scientific">Granulicatella balaenopterae</name>
    <dbReference type="NCBI Taxonomy" id="137733"/>
    <lineage>
        <taxon>Bacteria</taxon>
        <taxon>Bacillati</taxon>
        <taxon>Bacillota</taxon>
        <taxon>Bacilli</taxon>
        <taxon>Lactobacillales</taxon>
        <taxon>Carnobacteriaceae</taxon>
        <taxon>Granulicatella</taxon>
    </lineage>
</organism>
<comment type="similarity">
    <text evidence="1 11">Belongs to the helicase family. UvrD subfamily.</text>
</comment>
<keyword evidence="3 10" id="KW-0378">Hydrolase</keyword>
<proteinExistence type="inferred from homology"/>
<feature type="domain" description="UvrD-like helicase C-terminal" evidence="14">
    <location>
        <begin position="288"/>
        <end position="569"/>
    </location>
</feature>
<sequence>MSIPNLLEGMNPKQQEAVVCTDGPLLIMAGAGSGKTRVLTHRMAYLLEQQKTRPWNILAITFTNKAAKEMKERVEALVGLEAQDMWVSTFHSMCVRMLRRDAERIGYAKSFTICDPSEQQAAMKRILKRLNIDSEKFNYRMILGKISQAKNDLLTPKQFEMEHTSYIDQIVAKCYHAYQDELKQSMTMDFDDLIMQTVLLLENNPDVLEYYQNKFQYIHVDEYQDTNEAQYKLVNLLASGHQNICVVGDADQSIYGWRGANMENILNFEHDYPNAKVVLLEQNYRSTKTILQAANQVIENNQKRKKKALWTDNQSGEKITYYRAQSEKDEGHYIIQQIQQLMFDKDYSYNDFAVLYRTNAQSRTIEDSFLKANIPFKMVGGQRFFDRMEIKDVLAYLRLLLNPSDDLSFRRVINVPKRGVGPTSVEKIDAFAMMHDLSLLEAAKQSTLLGIRGKAGKSIAEFGEMMTEMQDLLTKEMSLTELVETYIEKTGYIESLEQQRTMEADARIDNIREFISVAKQFEKDRLDTSLEESPLSQFLTDLALVTDLDKEEEEELAQVTLMTLHAAKGLEFPVVFMVGMEDGIFPSIRAIQEGDDVEEERRLAYVGVTRAEQKLFLTNAYSRMLYGRTQSNRPSRFIDEMDEELLDQEGLGNAVNNRFSSSFYSESGQTTVTSKGVGSISSNGYQSTKKSATQKPRTVQSVIKPTRSIGQKPTTSATSWQVGEKAQHKIWGVGTIVKITGTGQNQEVDIAFPNVGIKRLLASFAPITKV</sequence>
<keyword evidence="7" id="KW-0413">Isomerase</keyword>